<comment type="caution">
    <text evidence="9">The sequence shown here is derived from an EMBL/GenBank/DDBJ whole genome shotgun (WGS) entry which is preliminary data.</text>
</comment>
<evidence type="ECO:0000259" key="8">
    <source>
        <dbReference type="PROSITE" id="PS50847"/>
    </source>
</evidence>
<organism evidence="9 10">
    <name type="scientific">Limosilactobacillus walteri</name>
    <dbReference type="NCBI Taxonomy" id="2268022"/>
    <lineage>
        <taxon>Bacteria</taxon>
        <taxon>Bacillati</taxon>
        <taxon>Bacillota</taxon>
        <taxon>Bacilli</taxon>
        <taxon>Lactobacillales</taxon>
        <taxon>Lactobacillaceae</taxon>
        <taxon>Limosilactobacillus</taxon>
    </lineage>
</organism>
<dbReference type="NCBIfam" id="TIGR01167">
    <property type="entry name" value="LPXTG_anchor"/>
    <property type="match status" value="1"/>
</dbReference>
<gene>
    <name evidence="9" type="ORF">DTK66_03620</name>
</gene>
<feature type="compositionally biased region" description="Basic and acidic residues" evidence="5">
    <location>
        <begin position="149"/>
        <end position="172"/>
    </location>
</feature>
<dbReference type="Proteomes" id="UP000704341">
    <property type="component" value="Unassembled WGS sequence"/>
</dbReference>
<dbReference type="PROSITE" id="PS50847">
    <property type="entry name" value="GRAM_POS_ANCHORING"/>
    <property type="match status" value="1"/>
</dbReference>
<feature type="domain" description="Gram-positive cocci surface proteins LPxTG" evidence="8">
    <location>
        <begin position="527"/>
        <end position="566"/>
    </location>
</feature>
<keyword evidence="6" id="KW-1133">Transmembrane helix</keyword>
<feature type="transmembrane region" description="Helical" evidence="6">
    <location>
        <begin position="537"/>
        <end position="557"/>
    </location>
</feature>
<feature type="region of interest" description="Disordered" evidence="5">
    <location>
        <begin position="140"/>
        <end position="174"/>
    </location>
</feature>
<keyword evidence="6" id="KW-0812">Transmembrane</keyword>
<name>A0ABR8P651_9LACO</name>
<keyword evidence="10" id="KW-1185">Reference proteome</keyword>
<feature type="chain" id="PRO_5047051414" evidence="7">
    <location>
        <begin position="36"/>
        <end position="566"/>
    </location>
</feature>
<feature type="signal peptide" evidence="7">
    <location>
        <begin position="1"/>
        <end position="35"/>
    </location>
</feature>
<dbReference type="Pfam" id="PF00746">
    <property type="entry name" value="Gram_pos_anchor"/>
    <property type="match status" value="1"/>
</dbReference>
<keyword evidence="3 7" id="KW-0732">Signal</keyword>
<dbReference type="InterPro" id="IPR019931">
    <property type="entry name" value="LPXTG_anchor"/>
</dbReference>
<evidence type="ECO:0000256" key="5">
    <source>
        <dbReference type="SAM" id="MobiDB-lite"/>
    </source>
</evidence>
<feature type="region of interest" description="Disordered" evidence="5">
    <location>
        <begin position="515"/>
        <end position="534"/>
    </location>
</feature>
<dbReference type="EMBL" id="QORN01000011">
    <property type="protein sequence ID" value="MBD5806210.1"/>
    <property type="molecule type" value="Genomic_DNA"/>
</dbReference>
<dbReference type="RefSeq" id="WP_191667808.1">
    <property type="nucleotide sequence ID" value="NZ_QORN01000011.1"/>
</dbReference>
<evidence type="ECO:0000256" key="6">
    <source>
        <dbReference type="SAM" id="Phobius"/>
    </source>
</evidence>
<proteinExistence type="predicted"/>
<sequence length="566" mass="62294">MQLRSTTPLSNAYFLGLATASAIITLGLNAPSALAADMDDQPSNIIKTVKGDKTPQLETVQVKRVIYFHLLSGSQKVEQVSYAHRQVSGNTTKWTIEPFDDVPIPQQVRFKPTLDKIPAITEVDDLSYFDRSIDVFYHPLDEEDEEDAHVDQKTKDNETQTEHNNIKTKDEQVGTTEIQNKDEAVQSEVISYSDKATNTIEILTKDAATQQDNQGVDISTITNPIEQTSQETQTNVLTNDQGVGDDEVVTRDIGVGIEDYRYKDQKIQTDNLIISQADATTMTDFVNTNDIGTGDNKIDDLSETPKVTASSQTVYHTNEIGVGDEEPIVIATGDIDKGDKSTQTNAQELKDSITQTESNLQDSKQTQTIVPLSIEQGTTMEITNNDQEIQTDSYQIDYGTQTDNIVSKETGTQTVLAPKHNETTSTYQQPSVVTQTNDSDNHVQSLQVKDGNEQAATNTSNFGSLAIADDLTPASRENNQTSTNKIKGQKIEGEEHLHKRIAKANHSLVSLTEKATQNNKRNRQKSLPQTGNNTSTLTTLAGIGITLLTAGMSLFSLHKQQKSKIK</sequence>
<accession>A0ABR8P651</accession>
<evidence type="ECO:0000256" key="2">
    <source>
        <dbReference type="ARBA" id="ARBA00022525"/>
    </source>
</evidence>
<keyword evidence="4" id="KW-0572">Peptidoglycan-anchor</keyword>
<evidence type="ECO:0000256" key="1">
    <source>
        <dbReference type="ARBA" id="ARBA00022512"/>
    </source>
</evidence>
<evidence type="ECO:0000313" key="10">
    <source>
        <dbReference type="Proteomes" id="UP000704341"/>
    </source>
</evidence>
<keyword evidence="2" id="KW-0964">Secreted</keyword>
<evidence type="ECO:0000256" key="4">
    <source>
        <dbReference type="ARBA" id="ARBA00023088"/>
    </source>
</evidence>
<keyword evidence="6" id="KW-0472">Membrane</keyword>
<evidence type="ECO:0000256" key="7">
    <source>
        <dbReference type="SAM" id="SignalP"/>
    </source>
</evidence>
<evidence type="ECO:0000256" key="3">
    <source>
        <dbReference type="ARBA" id="ARBA00022729"/>
    </source>
</evidence>
<keyword evidence="1" id="KW-0134">Cell wall</keyword>
<protein>
    <submittedName>
        <fullName evidence="9">LPXTG cell wall anchor domain-containing protein</fullName>
    </submittedName>
</protein>
<evidence type="ECO:0000313" key="9">
    <source>
        <dbReference type="EMBL" id="MBD5806210.1"/>
    </source>
</evidence>
<reference evidence="9 10" key="1">
    <citation type="submission" date="2018-07" db="EMBL/GenBank/DDBJ databases">
        <title>Phylogenomic Insights into understanding Host Adaptation of Lactobacillus reuteri by a novel species, Lactobacillus spp. M31.</title>
        <authorList>
            <person name="Sharma S."/>
            <person name="Patil P."/>
            <person name="Korpole S."/>
            <person name="Patil P.B."/>
        </authorList>
    </citation>
    <scope>NUCLEOTIDE SEQUENCE [LARGE SCALE GENOMIC DNA]</scope>
    <source>
        <strain evidence="9 10">M31</strain>
    </source>
</reference>